<feature type="transmembrane region" description="Helical" evidence="7">
    <location>
        <begin position="286"/>
        <end position="307"/>
    </location>
</feature>
<keyword evidence="3" id="KW-1003">Cell membrane</keyword>
<dbReference type="PROSITE" id="PS50928">
    <property type="entry name" value="ABC_TM1"/>
    <property type="match status" value="1"/>
</dbReference>
<feature type="transmembrane region" description="Helical" evidence="7">
    <location>
        <begin position="131"/>
        <end position="155"/>
    </location>
</feature>
<sequence length="314" mass="32575">MSKLIGYRLLLAAPQLALVALLAFSLTYVVPGSPAAEILGANATPELIAQVEAKLGLDQPMLTRLVDWFGAAVTGDLGVSYRSAVPVTDLLLERLPATLSLIVGGLVVAVVFGIGMGVLAGTRPGSIADRLVVGVTSIGNAIPEFWLGLILLLVFAVQLGWFPVVGYVPLDVDPAAWFTGLVLPSLALGIGSSALIARQARAAMVSALGSPYIDTLTAAGVSRRRIVFRYALKNAMVPVLSAMGITVNILIGASFVVEKVFSVPGIGNLMLTSVIGKDFPVVQGGVLLVACLVIIVNLLLDVGYGLLNPQARPS</sequence>
<comment type="subcellular location">
    <subcellularLocation>
        <location evidence="1 7">Cell membrane</location>
        <topology evidence="1 7">Multi-pass membrane protein</topology>
    </subcellularLocation>
</comment>
<proteinExistence type="inferred from homology"/>
<evidence type="ECO:0000256" key="2">
    <source>
        <dbReference type="ARBA" id="ARBA00022448"/>
    </source>
</evidence>
<dbReference type="Pfam" id="PF19300">
    <property type="entry name" value="BPD_transp_1_N"/>
    <property type="match status" value="1"/>
</dbReference>
<dbReference type="InterPro" id="IPR045621">
    <property type="entry name" value="BPD_transp_1_N"/>
</dbReference>
<reference evidence="10" key="1">
    <citation type="journal article" date="2019" name="Int. J. Syst. Evol. Microbiol.">
        <title>The Global Catalogue of Microorganisms (GCM) 10K type strain sequencing project: providing services to taxonomists for standard genome sequencing and annotation.</title>
        <authorList>
            <consortium name="The Broad Institute Genomics Platform"/>
            <consortium name="The Broad Institute Genome Sequencing Center for Infectious Disease"/>
            <person name="Wu L."/>
            <person name="Ma J."/>
        </authorList>
    </citation>
    <scope>NUCLEOTIDE SEQUENCE [LARGE SCALE GENOMIC DNA]</scope>
    <source>
        <strain evidence="10">JCM 9458</strain>
    </source>
</reference>
<dbReference type="RefSeq" id="WP_345731133.1">
    <property type="nucleotide sequence ID" value="NZ_BAAAYN010000038.1"/>
</dbReference>
<evidence type="ECO:0000313" key="10">
    <source>
        <dbReference type="Proteomes" id="UP001501676"/>
    </source>
</evidence>
<comment type="similarity">
    <text evidence="7">Belongs to the binding-protein-dependent transport system permease family.</text>
</comment>
<evidence type="ECO:0000256" key="5">
    <source>
        <dbReference type="ARBA" id="ARBA00022989"/>
    </source>
</evidence>
<feature type="transmembrane region" description="Helical" evidence="7">
    <location>
        <begin position="175"/>
        <end position="197"/>
    </location>
</feature>
<dbReference type="Proteomes" id="UP001501676">
    <property type="component" value="Unassembled WGS sequence"/>
</dbReference>
<dbReference type="PANTHER" id="PTHR43163:SF6">
    <property type="entry name" value="DIPEPTIDE TRANSPORT SYSTEM PERMEASE PROTEIN DPPB-RELATED"/>
    <property type="match status" value="1"/>
</dbReference>
<dbReference type="InterPro" id="IPR035906">
    <property type="entry name" value="MetI-like_sf"/>
</dbReference>
<evidence type="ECO:0000259" key="8">
    <source>
        <dbReference type="PROSITE" id="PS50928"/>
    </source>
</evidence>
<protein>
    <submittedName>
        <fullName evidence="9">ABC transporter permease</fullName>
    </submittedName>
</protein>
<accession>A0ABP6T5D9</accession>
<organism evidence="9 10">
    <name type="scientific">Cryptosporangium minutisporangium</name>
    <dbReference type="NCBI Taxonomy" id="113569"/>
    <lineage>
        <taxon>Bacteria</taxon>
        <taxon>Bacillati</taxon>
        <taxon>Actinomycetota</taxon>
        <taxon>Actinomycetes</taxon>
        <taxon>Cryptosporangiales</taxon>
        <taxon>Cryptosporangiaceae</taxon>
        <taxon>Cryptosporangium</taxon>
    </lineage>
</organism>
<keyword evidence="10" id="KW-1185">Reference proteome</keyword>
<dbReference type="CDD" id="cd06261">
    <property type="entry name" value="TM_PBP2"/>
    <property type="match status" value="1"/>
</dbReference>
<evidence type="ECO:0000256" key="4">
    <source>
        <dbReference type="ARBA" id="ARBA00022692"/>
    </source>
</evidence>
<name>A0ABP6T5D9_9ACTN</name>
<keyword evidence="5 7" id="KW-1133">Transmembrane helix</keyword>
<evidence type="ECO:0000256" key="3">
    <source>
        <dbReference type="ARBA" id="ARBA00022475"/>
    </source>
</evidence>
<dbReference type="PANTHER" id="PTHR43163">
    <property type="entry name" value="DIPEPTIDE TRANSPORT SYSTEM PERMEASE PROTEIN DPPB-RELATED"/>
    <property type="match status" value="1"/>
</dbReference>
<dbReference type="SUPFAM" id="SSF161098">
    <property type="entry name" value="MetI-like"/>
    <property type="match status" value="1"/>
</dbReference>
<comment type="caution">
    <text evidence="9">The sequence shown here is derived from an EMBL/GenBank/DDBJ whole genome shotgun (WGS) entry which is preliminary data.</text>
</comment>
<keyword evidence="2 7" id="KW-0813">Transport</keyword>
<feature type="transmembrane region" description="Helical" evidence="7">
    <location>
        <begin position="97"/>
        <end position="119"/>
    </location>
</feature>
<feature type="transmembrane region" description="Helical" evidence="7">
    <location>
        <begin position="235"/>
        <end position="257"/>
    </location>
</feature>
<gene>
    <name evidence="9" type="ORF">GCM10020369_55120</name>
</gene>
<dbReference type="EMBL" id="BAAAYN010000038">
    <property type="protein sequence ID" value="GAA3392633.1"/>
    <property type="molecule type" value="Genomic_DNA"/>
</dbReference>
<dbReference type="Pfam" id="PF00528">
    <property type="entry name" value="BPD_transp_1"/>
    <property type="match status" value="1"/>
</dbReference>
<evidence type="ECO:0000256" key="7">
    <source>
        <dbReference type="RuleBase" id="RU363032"/>
    </source>
</evidence>
<dbReference type="InterPro" id="IPR000515">
    <property type="entry name" value="MetI-like"/>
</dbReference>
<dbReference type="Gene3D" id="1.10.3720.10">
    <property type="entry name" value="MetI-like"/>
    <property type="match status" value="1"/>
</dbReference>
<evidence type="ECO:0000313" key="9">
    <source>
        <dbReference type="EMBL" id="GAA3392633.1"/>
    </source>
</evidence>
<feature type="domain" description="ABC transmembrane type-1" evidence="8">
    <location>
        <begin position="95"/>
        <end position="300"/>
    </location>
</feature>
<keyword evidence="6 7" id="KW-0472">Membrane</keyword>
<evidence type="ECO:0000256" key="6">
    <source>
        <dbReference type="ARBA" id="ARBA00023136"/>
    </source>
</evidence>
<keyword evidence="4 7" id="KW-0812">Transmembrane</keyword>
<evidence type="ECO:0000256" key="1">
    <source>
        <dbReference type="ARBA" id="ARBA00004651"/>
    </source>
</evidence>